<evidence type="ECO:0000313" key="3">
    <source>
        <dbReference type="Proteomes" id="UP001143309"/>
    </source>
</evidence>
<reference evidence="2" key="1">
    <citation type="journal article" date="2014" name="Int. J. Syst. Evol. Microbiol.">
        <title>Complete genome sequence of Corynebacterium casei LMG S-19264T (=DSM 44701T), isolated from a smear-ripened cheese.</title>
        <authorList>
            <consortium name="US DOE Joint Genome Institute (JGI-PGF)"/>
            <person name="Walter F."/>
            <person name="Albersmeier A."/>
            <person name="Kalinowski J."/>
            <person name="Ruckert C."/>
        </authorList>
    </citation>
    <scope>NUCLEOTIDE SEQUENCE</scope>
    <source>
        <strain evidence="2">VKM B-2748</strain>
    </source>
</reference>
<accession>A0A9W6N744</accession>
<organism evidence="2 3">
    <name type="scientific">Methylopila turkensis</name>
    <dbReference type="NCBI Taxonomy" id="1437816"/>
    <lineage>
        <taxon>Bacteria</taxon>
        <taxon>Pseudomonadati</taxon>
        <taxon>Pseudomonadota</taxon>
        <taxon>Alphaproteobacteria</taxon>
        <taxon>Hyphomicrobiales</taxon>
        <taxon>Methylopilaceae</taxon>
        <taxon>Methylopila</taxon>
    </lineage>
</organism>
<keyword evidence="3" id="KW-1185">Reference proteome</keyword>
<proteinExistence type="predicted"/>
<keyword evidence="1" id="KW-0732">Signal</keyword>
<dbReference type="Proteomes" id="UP001143309">
    <property type="component" value="Unassembled WGS sequence"/>
</dbReference>
<feature type="chain" id="PRO_5040910244" evidence="1">
    <location>
        <begin position="23"/>
        <end position="136"/>
    </location>
</feature>
<name>A0A9W6N744_9HYPH</name>
<dbReference type="EMBL" id="BSFL01000002">
    <property type="protein sequence ID" value="GLK80007.1"/>
    <property type="molecule type" value="Genomic_DNA"/>
</dbReference>
<evidence type="ECO:0000313" key="2">
    <source>
        <dbReference type="EMBL" id="GLK80007.1"/>
    </source>
</evidence>
<sequence length="136" mass="14312">MNPATAISAVSAVILAVATAFMGAATTAIWDQAVKLGQMDAKLDALQAASQKIDGRVASIDDRLTEREVDPMTLLARVGVNVQAEFVGVRVKDSLFILPKSEAALEGLLAGGYLEKQISPMIKAFEVVPAAKDRDG</sequence>
<reference evidence="2" key="2">
    <citation type="submission" date="2023-01" db="EMBL/GenBank/DDBJ databases">
        <authorList>
            <person name="Sun Q."/>
            <person name="Evtushenko L."/>
        </authorList>
    </citation>
    <scope>NUCLEOTIDE SEQUENCE</scope>
    <source>
        <strain evidence="2">VKM B-2748</strain>
    </source>
</reference>
<feature type="signal peptide" evidence="1">
    <location>
        <begin position="1"/>
        <end position="22"/>
    </location>
</feature>
<dbReference type="AlphaFoldDB" id="A0A9W6N744"/>
<dbReference type="RefSeq" id="WP_271200483.1">
    <property type="nucleotide sequence ID" value="NZ_BSFL01000002.1"/>
</dbReference>
<comment type="caution">
    <text evidence="2">The sequence shown here is derived from an EMBL/GenBank/DDBJ whole genome shotgun (WGS) entry which is preliminary data.</text>
</comment>
<evidence type="ECO:0000256" key="1">
    <source>
        <dbReference type="SAM" id="SignalP"/>
    </source>
</evidence>
<protein>
    <submittedName>
        <fullName evidence="2">Uncharacterized protein</fullName>
    </submittedName>
</protein>
<gene>
    <name evidence="2" type="ORF">GCM10008174_17480</name>
</gene>